<dbReference type="GO" id="GO:0005886">
    <property type="term" value="C:plasma membrane"/>
    <property type="evidence" value="ECO:0007669"/>
    <property type="project" value="TreeGrafter"/>
</dbReference>
<feature type="transmembrane region" description="Helical" evidence="5">
    <location>
        <begin position="30"/>
        <end position="49"/>
    </location>
</feature>
<evidence type="ECO:0000256" key="2">
    <source>
        <dbReference type="ARBA" id="ARBA00022692"/>
    </source>
</evidence>
<feature type="non-terminal residue" evidence="7">
    <location>
        <position position="1"/>
    </location>
</feature>
<name>A0A0G4NBB4_VERLO</name>
<evidence type="ECO:0000256" key="3">
    <source>
        <dbReference type="ARBA" id="ARBA00022989"/>
    </source>
</evidence>
<dbReference type="GO" id="GO:0006817">
    <property type="term" value="P:phosphate ion transport"/>
    <property type="evidence" value="ECO:0007669"/>
    <property type="project" value="TreeGrafter"/>
</dbReference>
<reference evidence="8" key="1">
    <citation type="submission" date="2015-05" db="EMBL/GenBank/DDBJ databases">
        <authorList>
            <person name="Fogelqvist Johan"/>
        </authorList>
    </citation>
    <scope>NUCLEOTIDE SEQUENCE [LARGE SCALE GENOMIC DNA]</scope>
</reference>
<sequence length="275" mass="31507">QLAEFPSFFLLLLGIFIWLNFSRYGSDDVFLYYPVVLIGISALIILFPARVLAPTSRKWFAYAHWRLLLAGFYPVEFRDFFLGDIYCSLTYAVCNVSLFFCLYANHWDEPTQCNSSHSRLIGFFGAIPPIWRFLQCLRRYRDTRNIFPHLVNGGKYTMSILAAMTLSVYRISGTHTNLAAFIVFATINGVYTAVWDLFMDFSLLQPNSRHKFLRDITRALPLRVVQYLPPGSSLPAQLARAGSSWKPASASFVLKWATVWKMVGFSVRKSQKGFV</sequence>
<accession>A0A0G4NBB4</accession>
<comment type="subcellular location">
    <subcellularLocation>
        <location evidence="1">Membrane</location>
        <topology evidence="1">Multi-pass membrane protein</topology>
    </subcellularLocation>
</comment>
<dbReference type="GO" id="GO:0005794">
    <property type="term" value="C:Golgi apparatus"/>
    <property type="evidence" value="ECO:0007669"/>
    <property type="project" value="TreeGrafter"/>
</dbReference>
<evidence type="ECO:0000313" key="8">
    <source>
        <dbReference type="Proteomes" id="UP000045706"/>
    </source>
</evidence>
<dbReference type="PANTHER" id="PTHR10783">
    <property type="entry name" value="XENOTROPIC AND POLYTROPIC RETROVIRUS RECEPTOR 1-RELATED"/>
    <property type="match status" value="1"/>
</dbReference>
<feature type="domain" description="EXS" evidence="6">
    <location>
        <begin position="112"/>
        <end position="275"/>
    </location>
</feature>
<evidence type="ECO:0000256" key="1">
    <source>
        <dbReference type="ARBA" id="ARBA00004141"/>
    </source>
</evidence>
<dbReference type="PROSITE" id="PS51380">
    <property type="entry name" value="EXS"/>
    <property type="match status" value="1"/>
</dbReference>
<dbReference type="GO" id="GO:0016036">
    <property type="term" value="P:cellular response to phosphate starvation"/>
    <property type="evidence" value="ECO:0007669"/>
    <property type="project" value="TreeGrafter"/>
</dbReference>
<evidence type="ECO:0000256" key="5">
    <source>
        <dbReference type="SAM" id="Phobius"/>
    </source>
</evidence>
<proteinExistence type="predicted"/>
<keyword evidence="2 5" id="KW-0812">Transmembrane</keyword>
<evidence type="ECO:0000256" key="4">
    <source>
        <dbReference type="ARBA" id="ARBA00023136"/>
    </source>
</evidence>
<feature type="transmembrane region" description="Helical" evidence="5">
    <location>
        <begin position="178"/>
        <end position="204"/>
    </location>
</feature>
<dbReference type="AlphaFoldDB" id="A0A0G4NBB4"/>
<feature type="transmembrane region" description="Helical" evidence="5">
    <location>
        <begin position="7"/>
        <end position="24"/>
    </location>
</feature>
<dbReference type="Pfam" id="PF03124">
    <property type="entry name" value="EXS"/>
    <property type="match status" value="1"/>
</dbReference>
<dbReference type="Proteomes" id="UP000045706">
    <property type="component" value="Unassembled WGS sequence"/>
</dbReference>
<keyword evidence="3 5" id="KW-1133">Transmembrane helix</keyword>
<organism evidence="7 8">
    <name type="scientific">Verticillium longisporum</name>
    <name type="common">Verticillium dahliae var. longisporum</name>
    <dbReference type="NCBI Taxonomy" id="100787"/>
    <lineage>
        <taxon>Eukaryota</taxon>
        <taxon>Fungi</taxon>
        <taxon>Dikarya</taxon>
        <taxon>Ascomycota</taxon>
        <taxon>Pezizomycotina</taxon>
        <taxon>Sordariomycetes</taxon>
        <taxon>Hypocreomycetidae</taxon>
        <taxon>Glomerellales</taxon>
        <taxon>Plectosphaerellaceae</taxon>
        <taxon>Verticillium</taxon>
    </lineage>
</organism>
<dbReference type="InterPro" id="IPR004342">
    <property type="entry name" value="EXS_C"/>
</dbReference>
<protein>
    <recommendedName>
        <fullName evidence="6">EXS domain-containing protein</fullName>
    </recommendedName>
</protein>
<evidence type="ECO:0000259" key="6">
    <source>
        <dbReference type="PROSITE" id="PS51380"/>
    </source>
</evidence>
<keyword evidence="4 5" id="KW-0472">Membrane</keyword>
<evidence type="ECO:0000313" key="7">
    <source>
        <dbReference type="EMBL" id="CRK43610.1"/>
    </source>
</evidence>
<dbReference type="GO" id="GO:0000822">
    <property type="term" value="F:inositol hexakisphosphate binding"/>
    <property type="evidence" value="ECO:0007669"/>
    <property type="project" value="TreeGrafter"/>
</dbReference>
<gene>
    <name evidence="7" type="ORF">BN1723_016230</name>
</gene>
<dbReference type="EMBL" id="CVQI01033451">
    <property type="protein sequence ID" value="CRK43610.1"/>
    <property type="molecule type" value="Genomic_DNA"/>
</dbReference>
<feature type="transmembrane region" description="Helical" evidence="5">
    <location>
        <begin position="85"/>
        <end position="105"/>
    </location>
</feature>
<dbReference type="PANTHER" id="PTHR10783:SF103">
    <property type="entry name" value="SOLUTE CARRIER FAMILY 53 MEMBER 1"/>
    <property type="match status" value="1"/>
</dbReference>